<sequence length="190" mass="20432">MKLNKRATGALAAAAALLAIPAVGGTAHATTYAGTLHRGWTTGVPTTVHRGQTITVELWFKQTSPYVLHVGGYAFDIWNPAGVNKWGSSAPGVTVTWLDPNTKKWVPSDLKLDKGSEQLLTPAGPEVKVPSGVWNHIYARITFARTVQLGRWTLEAVAPQSWELTTASGRGTSAILKGEGWHLQTITVLR</sequence>
<accession>A0A1H7PWD8</accession>
<proteinExistence type="predicted"/>
<organism evidence="2 3">
    <name type="scientific">Streptacidiphilus jiangxiensis</name>
    <dbReference type="NCBI Taxonomy" id="235985"/>
    <lineage>
        <taxon>Bacteria</taxon>
        <taxon>Bacillati</taxon>
        <taxon>Actinomycetota</taxon>
        <taxon>Actinomycetes</taxon>
        <taxon>Kitasatosporales</taxon>
        <taxon>Streptomycetaceae</taxon>
        <taxon>Streptacidiphilus</taxon>
    </lineage>
</organism>
<reference evidence="3" key="1">
    <citation type="submission" date="2016-10" db="EMBL/GenBank/DDBJ databases">
        <authorList>
            <person name="Varghese N."/>
        </authorList>
    </citation>
    <scope>NUCLEOTIDE SEQUENCE [LARGE SCALE GENOMIC DNA]</scope>
    <source>
        <strain evidence="3">DSM 45096 / BCRC 16803 / CGMCC 4.1857 / CIP 109030 / JCM 12277 / KCTC 19219 / NBRC 100920 / 33214</strain>
    </source>
</reference>
<dbReference type="AlphaFoldDB" id="A0A1H7PWD8"/>
<dbReference type="RefSeq" id="WP_042447969.1">
    <property type="nucleotide sequence ID" value="NZ_BBPN01000013.1"/>
</dbReference>
<gene>
    <name evidence="2" type="ORF">SAMN05414137_108161</name>
</gene>
<feature type="signal peptide" evidence="1">
    <location>
        <begin position="1"/>
        <end position="29"/>
    </location>
</feature>
<evidence type="ECO:0000313" key="2">
    <source>
        <dbReference type="EMBL" id="SEL40053.1"/>
    </source>
</evidence>
<dbReference type="eggNOG" id="ENOG5031MWD">
    <property type="taxonomic scope" value="Bacteria"/>
</dbReference>
<protein>
    <submittedName>
        <fullName evidence="2">Uncharacterized protein</fullName>
    </submittedName>
</protein>
<feature type="chain" id="PRO_5010377891" evidence="1">
    <location>
        <begin position="30"/>
        <end position="190"/>
    </location>
</feature>
<evidence type="ECO:0000313" key="3">
    <source>
        <dbReference type="Proteomes" id="UP000183015"/>
    </source>
</evidence>
<name>A0A1H7PWD8_STRJI</name>
<dbReference type="EMBL" id="FOAZ01000008">
    <property type="protein sequence ID" value="SEL40053.1"/>
    <property type="molecule type" value="Genomic_DNA"/>
</dbReference>
<evidence type="ECO:0000256" key="1">
    <source>
        <dbReference type="SAM" id="SignalP"/>
    </source>
</evidence>
<keyword evidence="3" id="KW-1185">Reference proteome</keyword>
<keyword evidence="1" id="KW-0732">Signal</keyword>
<dbReference type="Proteomes" id="UP000183015">
    <property type="component" value="Unassembled WGS sequence"/>
</dbReference>
<dbReference type="OrthoDB" id="3855667at2"/>